<dbReference type="EMBL" id="CM056810">
    <property type="protein sequence ID" value="KAJ8642786.1"/>
    <property type="molecule type" value="Genomic_DNA"/>
</dbReference>
<dbReference type="Proteomes" id="UP001234297">
    <property type="component" value="Chromosome 2"/>
</dbReference>
<protein>
    <submittedName>
        <fullName evidence="1">Uncharacterized protein</fullName>
    </submittedName>
</protein>
<reference evidence="1 2" key="1">
    <citation type="journal article" date="2022" name="Hortic Res">
        <title>A haplotype resolved chromosomal level avocado genome allows analysis of novel avocado genes.</title>
        <authorList>
            <person name="Nath O."/>
            <person name="Fletcher S.J."/>
            <person name="Hayward A."/>
            <person name="Shaw L.M."/>
            <person name="Masouleh A.K."/>
            <person name="Furtado A."/>
            <person name="Henry R.J."/>
            <person name="Mitter N."/>
        </authorList>
    </citation>
    <scope>NUCLEOTIDE SEQUENCE [LARGE SCALE GENOMIC DNA]</scope>
    <source>
        <strain evidence="2">cv. Hass</strain>
    </source>
</reference>
<accession>A0ACC2MBM5</accession>
<organism evidence="1 2">
    <name type="scientific">Persea americana</name>
    <name type="common">Avocado</name>
    <dbReference type="NCBI Taxonomy" id="3435"/>
    <lineage>
        <taxon>Eukaryota</taxon>
        <taxon>Viridiplantae</taxon>
        <taxon>Streptophyta</taxon>
        <taxon>Embryophyta</taxon>
        <taxon>Tracheophyta</taxon>
        <taxon>Spermatophyta</taxon>
        <taxon>Magnoliopsida</taxon>
        <taxon>Magnoliidae</taxon>
        <taxon>Laurales</taxon>
        <taxon>Lauraceae</taxon>
        <taxon>Persea</taxon>
    </lineage>
</organism>
<proteinExistence type="predicted"/>
<comment type="caution">
    <text evidence="1">The sequence shown here is derived from an EMBL/GenBank/DDBJ whole genome shotgun (WGS) entry which is preliminary data.</text>
</comment>
<gene>
    <name evidence="1" type="ORF">MRB53_004534</name>
</gene>
<keyword evidence="2" id="KW-1185">Reference proteome</keyword>
<evidence type="ECO:0000313" key="1">
    <source>
        <dbReference type="EMBL" id="KAJ8642786.1"/>
    </source>
</evidence>
<sequence length="112" mass="13069">MAVLEREMEEIEAATKAISSSEIWKESKQRWPFSSDAPVRFLGVLSCACAGVWFELETRHKGKLEGWKRSRSFFVLLILISLSSFLHLSFMIHKYVDFFPFLYVTYQLQPPC</sequence>
<name>A0ACC2MBM5_PERAE</name>
<evidence type="ECO:0000313" key="2">
    <source>
        <dbReference type="Proteomes" id="UP001234297"/>
    </source>
</evidence>